<name>A0ACD5WI69_AVESA</name>
<evidence type="ECO:0000313" key="2">
    <source>
        <dbReference type="Proteomes" id="UP001732700"/>
    </source>
</evidence>
<sequence length="714" mass="79997">MEPQSKRRARRSPPPPQHGPAGPDDRISALPDDMLLQVLVRLRSVRAAAQTGLISRRWRGLWARLPGLTFCDIPAGKIKSALAHVPRLTAVSLLEIRLVPSVDGKGDDALAKSLLRSVARISPEEIVFVLPHSHVIKRGLGVTMVLPCFHRATSIELDTRFLRITSAVGELPVLKTLSISGNIVNLAALLSRCPRLRVLGITFRGVQPGPLESELATLEATAAALGLTVSRLGIEFDSFDRRRDVDGAHLASLLHAAARICPRELLFTSHFFGHLDGADMLCFHRTTSIEMNFYSLCFTRLLPGEFSALERLVLDACTIADLVTMIIRCPRLRVLKVTTHKYSPKVMVFSGSLQELDLTVQSDTECESIHIVTPLLEQLKLNVHGYMDIAVSISAPMVGKVSWWRSYTSMPLIFGFWWLRTMRLETVENYKHKDEEAVFSQLPRVHVLSMEISSYNPLGVAVEFAHEMDRLLVISNFSVLELHLDAQGHGFGSLVLRLLQMPHMRTTTQKLKVILQGLYQMPQASKCVGHCPCGEPLDWRSQSILLTSLEEVEINNFTGGCDEMEFVRFIFECAPMLTRMIIWVAPGFKQSEIEECATTINNICSSSRRSISLDSHLLCCYPLKTSEDGTDQGGGEGSHHDRRQDQAESHGGRRRHLRFRIEESDEQAESLTALPYFIFSTIHFICSIHGFLFHRSINTPTSEFSLGRCMNNYR</sequence>
<proteinExistence type="predicted"/>
<protein>
    <submittedName>
        <fullName evidence="1">Uncharacterized protein</fullName>
    </submittedName>
</protein>
<dbReference type="Proteomes" id="UP001732700">
    <property type="component" value="Chromosome 4A"/>
</dbReference>
<reference evidence="1" key="2">
    <citation type="submission" date="2025-09" db="UniProtKB">
        <authorList>
            <consortium name="EnsemblPlants"/>
        </authorList>
    </citation>
    <scope>IDENTIFICATION</scope>
</reference>
<evidence type="ECO:0000313" key="1">
    <source>
        <dbReference type="EnsemblPlants" id="AVESA.00010b.r2.4AG0629440.1.CDS"/>
    </source>
</evidence>
<dbReference type="EnsemblPlants" id="AVESA.00010b.r2.4AG0629440.1">
    <property type="protein sequence ID" value="AVESA.00010b.r2.4AG0629440.1.CDS"/>
    <property type="gene ID" value="AVESA.00010b.r2.4AG0629440"/>
</dbReference>
<reference evidence="1" key="1">
    <citation type="submission" date="2021-05" db="EMBL/GenBank/DDBJ databases">
        <authorList>
            <person name="Scholz U."/>
            <person name="Mascher M."/>
            <person name="Fiebig A."/>
        </authorList>
    </citation>
    <scope>NUCLEOTIDE SEQUENCE [LARGE SCALE GENOMIC DNA]</scope>
</reference>
<accession>A0ACD5WI69</accession>
<organism evidence="1 2">
    <name type="scientific">Avena sativa</name>
    <name type="common">Oat</name>
    <dbReference type="NCBI Taxonomy" id="4498"/>
    <lineage>
        <taxon>Eukaryota</taxon>
        <taxon>Viridiplantae</taxon>
        <taxon>Streptophyta</taxon>
        <taxon>Embryophyta</taxon>
        <taxon>Tracheophyta</taxon>
        <taxon>Spermatophyta</taxon>
        <taxon>Magnoliopsida</taxon>
        <taxon>Liliopsida</taxon>
        <taxon>Poales</taxon>
        <taxon>Poaceae</taxon>
        <taxon>BOP clade</taxon>
        <taxon>Pooideae</taxon>
        <taxon>Poodae</taxon>
        <taxon>Poeae</taxon>
        <taxon>Poeae Chloroplast Group 1 (Aveneae type)</taxon>
        <taxon>Aveninae</taxon>
        <taxon>Avena</taxon>
    </lineage>
</organism>
<keyword evidence="2" id="KW-1185">Reference proteome</keyword>